<dbReference type="Proteomes" id="UP001597545">
    <property type="component" value="Unassembled WGS sequence"/>
</dbReference>
<dbReference type="RefSeq" id="WP_380905410.1">
    <property type="nucleotide sequence ID" value="NZ_JBHUEG010000009.1"/>
</dbReference>
<keyword evidence="2" id="KW-0732">Signal</keyword>
<evidence type="ECO:0000259" key="3">
    <source>
        <dbReference type="Pfam" id="PF13088"/>
    </source>
</evidence>
<dbReference type="EMBL" id="JBHULR010000009">
    <property type="protein sequence ID" value="MFD2549090.1"/>
    <property type="molecule type" value="Genomic_DNA"/>
</dbReference>
<name>A0ABW5KL85_9SPHI</name>
<dbReference type="EC" id="3.2.1.18" evidence="4"/>
<comment type="caution">
    <text evidence="4">The sequence shown here is derived from an EMBL/GenBank/DDBJ whole genome shotgun (WGS) entry which is preliminary data.</text>
</comment>
<dbReference type="InterPro" id="IPR011040">
    <property type="entry name" value="Sialidase"/>
</dbReference>
<dbReference type="Gene3D" id="2.120.10.10">
    <property type="match status" value="1"/>
</dbReference>
<keyword evidence="5" id="KW-1185">Reference proteome</keyword>
<feature type="chain" id="PRO_5046715753" evidence="2">
    <location>
        <begin position="18"/>
        <end position="440"/>
    </location>
</feature>
<accession>A0ABW5KL85</accession>
<dbReference type="CDD" id="cd15482">
    <property type="entry name" value="Sialidase_non-viral"/>
    <property type="match status" value="1"/>
</dbReference>
<dbReference type="InterPro" id="IPR036278">
    <property type="entry name" value="Sialidase_sf"/>
</dbReference>
<evidence type="ECO:0000313" key="4">
    <source>
        <dbReference type="EMBL" id="MFD2549090.1"/>
    </source>
</evidence>
<protein>
    <submittedName>
        <fullName evidence="4">Exo-alpha-sialidase</fullName>
        <ecNumber evidence="4">3.2.1.18</ecNumber>
    </submittedName>
</protein>
<evidence type="ECO:0000313" key="5">
    <source>
        <dbReference type="Proteomes" id="UP001597545"/>
    </source>
</evidence>
<feature type="signal peptide" evidence="2">
    <location>
        <begin position="1"/>
        <end position="17"/>
    </location>
</feature>
<evidence type="ECO:0000256" key="1">
    <source>
        <dbReference type="SAM" id="MobiDB-lite"/>
    </source>
</evidence>
<evidence type="ECO:0000256" key="2">
    <source>
        <dbReference type="SAM" id="SignalP"/>
    </source>
</evidence>
<sequence length="440" mass="47946">MKRSLIKVMLFILPVLLGGLQSCTTEKTSKEADMPVSISDSTNKASCVFLTDDENNHPVISWIELDSAGNKSFYLSYWDEAAQAFSPSTLIPIESHASLHEEGMPKIAVKANGTVIATYETSVPSKTSKYGLSDIRYVMSVDRGKTWSKPQSVQPDYPNRGSRSFSNTIRLDNGEVGIVWLDTDTISPGNGRPVRFAKTAGTSFGASVLIDSAACECCRTALSSDRKGRVQIVFRDLLAGSVRDIAISQSQDNGQTFGPAVAFSGDHWAIAGCPHNGPSIVGKNGRTYVTWFTGAEQQGVFYGEIDSDATLLQKHRLDANARFAQLCLTPDGAPVMAYNVNYTTNGQTRSKIKVARMQDKQFVEKEINSPHAKASYPVLRALGKSHVLIAWTDSGQVYYVRQAIAAIDTPAGHTYTAHRQHQDAAKGMSEQDTSCPMHPH</sequence>
<dbReference type="SUPFAM" id="SSF50939">
    <property type="entry name" value="Sialidases"/>
    <property type="match status" value="1"/>
</dbReference>
<dbReference type="GO" id="GO:0004308">
    <property type="term" value="F:exo-alpha-sialidase activity"/>
    <property type="evidence" value="ECO:0007669"/>
    <property type="project" value="UniProtKB-EC"/>
</dbReference>
<proteinExistence type="predicted"/>
<feature type="region of interest" description="Disordered" evidence="1">
    <location>
        <begin position="420"/>
        <end position="440"/>
    </location>
</feature>
<keyword evidence="4" id="KW-0326">Glycosidase</keyword>
<dbReference type="Pfam" id="PF13088">
    <property type="entry name" value="BNR_2"/>
    <property type="match status" value="1"/>
</dbReference>
<reference evidence="5" key="1">
    <citation type="journal article" date="2019" name="Int. J. Syst. Evol. Microbiol.">
        <title>The Global Catalogue of Microorganisms (GCM) 10K type strain sequencing project: providing services to taxonomists for standard genome sequencing and annotation.</title>
        <authorList>
            <consortium name="The Broad Institute Genomics Platform"/>
            <consortium name="The Broad Institute Genome Sequencing Center for Infectious Disease"/>
            <person name="Wu L."/>
            <person name="Ma J."/>
        </authorList>
    </citation>
    <scope>NUCLEOTIDE SEQUENCE [LARGE SCALE GENOMIC DNA]</scope>
    <source>
        <strain evidence="5">KCTC 42662</strain>
    </source>
</reference>
<keyword evidence="4" id="KW-0378">Hydrolase</keyword>
<organism evidence="4 5">
    <name type="scientific">Sphingobacterium suaedae</name>
    <dbReference type="NCBI Taxonomy" id="1686402"/>
    <lineage>
        <taxon>Bacteria</taxon>
        <taxon>Pseudomonadati</taxon>
        <taxon>Bacteroidota</taxon>
        <taxon>Sphingobacteriia</taxon>
        <taxon>Sphingobacteriales</taxon>
        <taxon>Sphingobacteriaceae</taxon>
        <taxon>Sphingobacterium</taxon>
    </lineage>
</organism>
<dbReference type="PROSITE" id="PS51257">
    <property type="entry name" value="PROKAR_LIPOPROTEIN"/>
    <property type="match status" value="1"/>
</dbReference>
<feature type="domain" description="Sialidase" evidence="3">
    <location>
        <begin position="78"/>
        <end position="378"/>
    </location>
</feature>
<gene>
    <name evidence="4" type="ORF">ACFSR5_15680</name>
</gene>